<evidence type="ECO:0000313" key="7">
    <source>
        <dbReference type="EMBL" id="GIM82386.1"/>
    </source>
</evidence>
<dbReference type="AlphaFoldDB" id="A0A919T103"/>
<dbReference type="PANTHER" id="PTHR22754:SF32">
    <property type="entry name" value="DISCO-INTERACTING PROTEIN 2"/>
    <property type="match status" value="1"/>
</dbReference>
<dbReference type="Gene3D" id="3.30.300.30">
    <property type="match status" value="1"/>
</dbReference>
<dbReference type="GO" id="GO:0071766">
    <property type="term" value="P:Actinobacterium-type cell wall biogenesis"/>
    <property type="evidence" value="ECO:0007669"/>
    <property type="project" value="UniProtKB-ARBA"/>
</dbReference>
<dbReference type="CDD" id="cd05931">
    <property type="entry name" value="FAAL"/>
    <property type="match status" value="1"/>
</dbReference>
<reference evidence="7" key="1">
    <citation type="submission" date="2021-03" db="EMBL/GenBank/DDBJ databases">
        <title>Whole genome shotgun sequence of Actinoplanes consettensis NBRC 14913.</title>
        <authorList>
            <person name="Komaki H."/>
            <person name="Tamura T."/>
        </authorList>
    </citation>
    <scope>NUCLEOTIDE SEQUENCE</scope>
    <source>
        <strain evidence="7">NBRC 14913</strain>
    </source>
</reference>
<dbReference type="InterPro" id="IPR020845">
    <property type="entry name" value="AMP-binding_CS"/>
</dbReference>
<dbReference type="InterPro" id="IPR045851">
    <property type="entry name" value="AMP-bd_C_sf"/>
</dbReference>
<evidence type="ECO:0000313" key="8">
    <source>
        <dbReference type="Proteomes" id="UP000680865"/>
    </source>
</evidence>
<evidence type="ECO:0000256" key="2">
    <source>
        <dbReference type="ARBA" id="ARBA00022598"/>
    </source>
</evidence>
<accession>A0A919T103</accession>
<organism evidence="7 8">
    <name type="scientific">Winogradskya consettensis</name>
    <dbReference type="NCBI Taxonomy" id="113560"/>
    <lineage>
        <taxon>Bacteria</taxon>
        <taxon>Bacillati</taxon>
        <taxon>Actinomycetota</taxon>
        <taxon>Actinomycetes</taxon>
        <taxon>Micromonosporales</taxon>
        <taxon>Micromonosporaceae</taxon>
        <taxon>Winogradskya</taxon>
    </lineage>
</organism>
<evidence type="ECO:0000256" key="3">
    <source>
        <dbReference type="ARBA" id="ARBA00022832"/>
    </source>
</evidence>
<keyword evidence="2" id="KW-0436">Ligase</keyword>
<dbReference type="SUPFAM" id="SSF56801">
    <property type="entry name" value="Acetyl-CoA synthetase-like"/>
    <property type="match status" value="1"/>
</dbReference>
<comment type="similarity">
    <text evidence="1">Belongs to the ATP-dependent AMP-binding enzyme family.</text>
</comment>
<feature type="domain" description="AMP-dependent synthetase/ligase" evidence="5">
    <location>
        <begin position="18"/>
        <end position="409"/>
    </location>
</feature>
<dbReference type="GO" id="GO:0006633">
    <property type="term" value="P:fatty acid biosynthetic process"/>
    <property type="evidence" value="ECO:0007669"/>
    <property type="project" value="TreeGrafter"/>
</dbReference>
<dbReference type="GO" id="GO:0016874">
    <property type="term" value="F:ligase activity"/>
    <property type="evidence" value="ECO:0007669"/>
    <property type="project" value="UniProtKB-KW"/>
</dbReference>
<dbReference type="Pfam" id="PF23024">
    <property type="entry name" value="AMP-dom_DIP2-like"/>
    <property type="match status" value="1"/>
</dbReference>
<dbReference type="InterPro" id="IPR042099">
    <property type="entry name" value="ANL_N_sf"/>
</dbReference>
<keyword evidence="4" id="KW-0443">Lipid metabolism</keyword>
<keyword evidence="8" id="KW-1185">Reference proteome</keyword>
<proteinExistence type="inferred from homology"/>
<dbReference type="FunFam" id="3.40.50.12780:FF:000013">
    <property type="entry name" value="Long-chain-fatty-acid--AMP ligase FadD32"/>
    <property type="match status" value="1"/>
</dbReference>
<dbReference type="EMBL" id="BOQP01000051">
    <property type="protein sequence ID" value="GIM82386.1"/>
    <property type="molecule type" value="Genomic_DNA"/>
</dbReference>
<keyword evidence="3" id="KW-0276">Fatty acid metabolism</keyword>
<evidence type="ECO:0000256" key="4">
    <source>
        <dbReference type="ARBA" id="ARBA00023098"/>
    </source>
</evidence>
<evidence type="ECO:0000259" key="5">
    <source>
        <dbReference type="Pfam" id="PF00501"/>
    </source>
</evidence>
<dbReference type="Proteomes" id="UP000680865">
    <property type="component" value="Unassembled WGS sequence"/>
</dbReference>
<dbReference type="InterPro" id="IPR040097">
    <property type="entry name" value="FAAL/FAAC"/>
</dbReference>
<dbReference type="Gene3D" id="3.40.50.12780">
    <property type="entry name" value="N-terminal domain of ligase-like"/>
    <property type="match status" value="1"/>
</dbReference>
<evidence type="ECO:0000259" key="6">
    <source>
        <dbReference type="Pfam" id="PF23024"/>
    </source>
</evidence>
<name>A0A919T103_9ACTN</name>
<dbReference type="GO" id="GO:0005886">
    <property type="term" value="C:plasma membrane"/>
    <property type="evidence" value="ECO:0007669"/>
    <property type="project" value="TreeGrafter"/>
</dbReference>
<feature type="domain" description="AMP-binding enzyme C-terminal" evidence="6">
    <location>
        <begin position="454"/>
        <end position="564"/>
    </location>
</feature>
<dbReference type="InterPro" id="IPR000873">
    <property type="entry name" value="AMP-dep_synth/lig_dom"/>
</dbReference>
<gene>
    <name evidence="7" type="ORF">Aco04nite_81250</name>
</gene>
<protein>
    <submittedName>
        <fullName evidence="7">Acyl-CoA synthetase</fullName>
    </submittedName>
</protein>
<dbReference type="PROSITE" id="PS00455">
    <property type="entry name" value="AMP_BINDING"/>
    <property type="match status" value="1"/>
</dbReference>
<sequence>MSGLSDLPAVLAQRVAADPSSVVCTMAGDPADEVLTAGELDVAARARAATLVDRGLTGASAVILQPTGLEFPRTLLATHLAGVAGAPVKVPSRGSGLDRVLAIARDARAGAVLTTTVVRDELLATFGDLGELARLDWICTDEIPDDDAAGFRDRRIDPDSTAMLQYTSGSTGSPKGVQVSHRNFCANAADMDDRWSFRVGEDGGIVSWLPIYHDMGLLCSVILPLWTSVPSHLIPSDEFGRRPIRWLTEIARKRATHSAGSNYAYEMALRAASTAPPDLDLTSWRVALIAAEPVRLHTIERFVAAYAPYGLDPAAVCPAYGLAENTLKVSGSRAGEPHRTLWVSAHELSLGRVDVRAADDPAAVPLISCGRPDGRSEVVVVDPDTGSACDAATVGEIWICGPCVATGYLGRPRESAETFRARVRDGYPEQTFLRTGDLGFLHEGELFVVGRHRDVIHHRGRRLFPQDIEHTVEFAAPGLFPACAAAFGTDPDAGLVIVLEVNGRVVRETPADVLRDLVRTAVENRHGVPVTDVLLIRRGTLPRTTSGKVQRRACRDAYLDGELTVFGPAVAQRVEAPIPA</sequence>
<dbReference type="PANTHER" id="PTHR22754">
    <property type="entry name" value="DISCO-INTERACTING PROTEIN 2 DIP2 -RELATED"/>
    <property type="match status" value="1"/>
</dbReference>
<dbReference type="InterPro" id="IPR025110">
    <property type="entry name" value="AMP-bd_C"/>
</dbReference>
<dbReference type="Pfam" id="PF00501">
    <property type="entry name" value="AMP-binding"/>
    <property type="match status" value="1"/>
</dbReference>
<comment type="caution">
    <text evidence="7">The sequence shown here is derived from an EMBL/GenBank/DDBJ whole genome shotgun (WGS) entry which is preliminary data.</text>
</comment>
<dbReference type="RefSeq" id="WP_213002507.1">
    <property type="nucleotide sequence ID" value="NZ_BAAATW010000002.1"/>
</dbReference>
<evidence type="ECO:0000256" key="1">
    <source>
        <dbReference type="ARBA" id="ARBA00006432"/>
    </source>
</evidence>
<dbReference type="GO" id="GO:0070566">
    <property type="term" value="F:adenylyltransferase activity"/>
    <property type="evidence" value="ECO:0007669"/>
    <property type="project" value="TreeGrafter"/>
</dbReference>